<feature type="region of interest" description="Disordered" evidence="1">
    <location>
        <begin position="442"/>
        <end position="493"/>
    </location>
</feature>
<dbReference type="AlphaFoldDB" id="A0A7J7JS17"/>
<keyword evidence="3" id="KW-1185">Reference proteome</keyword>
<evidence type="ECO:0000313" key="3">
    <source>
        <dbReference type="Proteomes" id="UP000593567"/>
    </source>
</evidence>
<protein>
    <submittedName>
        <fullName evidence="2">Uncharacterized protein</fullName>
    </submittedName>
</protein>
<feature type="compositionally biased region" description="Polar residues" evidence="1">
    <location>
        <begin position="249"/>
        <end position="259"/>
    </location>
</feature>
<dbReference type="EMBL" id="VXIV02001923">
    <property type="protein sequence ID" value="KAF6028703.1"/>
    <property type="molecule type" value="Genomic_DNA"/>
</dbReference>
<feature type="region of interest" description="Disordered" evidence="1">
    <location>
        <begin position="249"/>
        <end position="296"/>
    </location>
</feature>
<feature type="region of interest" description="Disordered" evidence="1">
    <location>
        <begin position="1"/>
        <end position="93"/>
    </location>
</feature>
<reference evidence="2" key="1">
    <citation type="submission" date="2020-06" db="EMBL/GenBank/DDBJ databases">
        <title>Draft genome of Bugula neritina, a colonial animal packing powerful symbionts and potential medicines.</title>
        <authorList>
            <person name="Rayko M."/>
        </authorList>
    </citation>
    <scope>NUCLEOTIDE SEQUENCE [LARGE SCALE GENOMIC DNA]</scope>
    <source>
        <strain evidence="2">Kwan_BN1</strain>
    </source>
</reference>
<gene>
    <name evidence="2" type="ORF">EB796_012983</name>
</gene>
<feature type="region of interest" description="Disordered" evidence="1">
    <location>
        <begin position="345"/>
        <end position="421"/>
    </location>
</feature>
<evidence type="ECO:0000256" key="1">
    <source>
        <dbReference type="SAM" id="MobiDB-lite"/>
    </source>
</evidence>
<feature type="compositionally biased region" description="Polar residues" evidence="1">
    <location>
        <begin position="467"/>
        <end position="476"/>
    </location>
</feature>
<organism evidence="2 3">
    <name type="scientific">Bugula neritina</name>
    <name type="common">Brown bryozoan</name>
    <name type="synonym">Sertularia neritina</name>
    <dbReference type="NCBI Taxonomy" id="10212"/>
    <lineage>
        <taxon>Eukaryota</taxon>
        <taxon>Metazoa</taxon>
        <taxon>Spiralia</taxon>
        <taxon>Lophotrochozoa</taxon>
        <taxon>Bryozoa</taxon>
        <taxon>Gymnolaemata</taxon>
        <taxon>Cheilostomatida</taxon>
        <taxon>Flustrina</taxon>
        <taxon>Buguloidea</taxon>
        <taxon>Bugulidae</taxon>
        <taxon>Bugula</taxon>
    </lineage>
</organism>
<feature type="compositionally biased region" description="Polar residues" evidence="1">
    <location>
        <begin position="71"/>
        <end position="84"/>
    </location>
</feature>
<name>A0A7J7JS17_BUGNE</name>
<dbReference type="Proteomes" id="UP000593567">
    <property type="component" value="Unassembled WGS sequence"/>
</dbReference>
<sequence length="613" mass="66985">MTHSDEDEDHNIGENEADQLPYTRSRPLEQLHYVKVNGVGQPPSSQSEMPVAKEKESNHEAAAIDYFIPAESNSANQKPANNAKLNGRSEAPTTITLTPSSIIKVPPKSYEIPVSQKNGVIKPQHLNLKLKQQKKRERKAAGWTKSDCMEGHVNIEEMNKLLDFVGEDTSSSGTQHGHKKKLSKKTSGQQKAERNGGTAVLVNGTHSTVSDDETGSKESESHAAPSRKQLPVNSEQSWQLQNEFHVLNGSSEQDFNNSDGGFKEVQRRRKVNKGHVERANSSQYRNVEPKAVGSKVTQRRNGFVKMADGNLAKSKTAVISVLDNHQVDLSLNSFPVLDAQSTATIRKNQQDEEDSSVSEGEKTLPPPAGNSWAKVAATPTAVNGCKQNVPLSPPSDVKDMADKDSTNSSDYSPSDSSTVNKTLPLDVSFSSAIGIEFGTVSNGADRTSHQHIQHILSSSGSDERNLFKSSGQSKGPNPTRVANGLPPKKPSSKNVIVFDTSLKETKDRPLLGKISFGFDYPPLELRGEPVEPCDSKTPSSANITASLSYPRDILQELLASAATSSPQADTPPQQKNVQHLKSMYKEWSKATAEWEKCKQDKSRKVFRYSDLVD</sequence>
<feature type="region of interest" description="Disordered" evidence="1">
    <location>
        <begin position="166"/>
        <end position="236"/>
    </location>
</feature>
<evidence type="ECO:0000313" key="2">
    <source>
        <dbReference type="EMBL" id="KAF6028703.1"/>
    </source>
</evidence>
<comment type="caution">
    <text evidence="2">The sequence shown here is derived from an EMBL/GenBank/DDBJ whole genome shotgun (WGS) entry which is preliminary data.</text>
</comment>
<feature type="region of interest" description="Disordered" evidence="1">
    <location>
        <begin position="130"/>
        <end position="150"/>
    </location>
</feature>
<accession>A0A7J7JS17</accession>
<proteinExistence type="predicted"/>
<feature type="compositionally biased region" description="Low complexity" evidence="1">
    <location>
        <begin position="406"/>
        <end position="417"/>
    </location>
</feature>
<feature type="compositionally biased region" description="Basic and acidic residues" evidence="1">
    <location>
        <begin position="396"/>
        <end position="405"/>
    </location>
</feature>